<dbReference type="Proteomes" id="UP001143543">
    <property type="component" value="Unassembled WGS sequence"/>
</dbReference>
<reference evidence="1" key="1">
    <citation type="submission" date="2022-07" db="EMBL/GenBank/DDBJ databases">
        <title>Taxonomy of Novel Oxalotrophic and Methylotrophic Bacteria.</title>
        <authorList>
            <person name="Sahin N."/>
            <person name="Tani A."/>
        </authorList>
    </citation>
    <scope>NUCLEOTIDE SEQUENCE</scope>
    <source>
        <strain evidence="1">Y10</strain>
    </source>
</reference>
<name>A0ABQ5MLB7_9FLAO</name>
<accession>A0ABQ5MLB7</accession>
<sequence>MNLNIKSLLVSFVLIIGLVYLGNAQTDTNSKTGAGTDTKKYGGIYVGYVYPGKFGTDNGYSAGLEYKGGFSLKYYTNLWGIGGNWDRFLLGFEYNLIKAEVTNKSLMGNYNKTNSTNLRMLTGYGLSLGNSIDFTPQLGLGYVAYRSNYKDVDNFVDRGASFSIAPEVTVKVSKLIGIYASPELRYELMTVKAAKSADINYHKNMLFNVTFGVAIMLN</sequence>
<dbReference type="RefSeq" id="WP_281765811.1">
    <property type="nucleotide sequence ID" value="NZ_BRVO01000003.1"/>
</dbReference>
<dbReference type="EMBL" id="BRVO01000003">
    <property type="protein sequence ID" value="GLB50179.1"/>
    <property type="molecule type" value="Genomic_DNA"/>
</dbReference>
<evidence type="ECO:0000313" key="2">
    <source>
        <dbReference type="Proteomes" id="UP001143543"/>
    </source>
</evidence>
<organism evidence="1 2">
    <name type="scientific">Neptunitalea lumnitzerae</name>
    <dbReference type="NCBI Taxonomy" id="2965509"/>
    <lineage>
        <taxon>Bacteria</taxon>
        <taxon>Pseudomonadati</taxon>
        <taxon>Bacteroidota</taxon>
        <taxon>Flavobacteriia</taxon>
        <taxon>Flavobacteriales</taxon>
        <taxon>Flavobacteriaceae</taxon>
        <taxon>Neptunitalea</taxon>
    </lineage>
</organism>
<keyword evidence="2" id="KW-1185">Reference proteome</keyword>
<gene>
    <name evidence="1" type="ORF">Y10_25470</name>
</gene>
<comment type="caution">
    <text evidence="1">The sequence shown here is derived from an EMBL/GenBank/DDBJ whole genome shotgun (WGS) entry which is preliminary data.</text>
</comment>
<protein>
    <recommendedName>
        <fullName evidence="3">Outer membrane protein beta-barrel domain-containing protein</fullName>
    </recommendedName>
</protein>
<evidence type="ECO:0000313" key="1">
    <source>
        <dbReference type="EMBL" id="GLB50179.1"/>
    </source>
</evidence>
<evidence type="ECO:0008006" key="3">
    <source>
        <dbReference type="Google" id="ProtNLM"/>
    </source>
</evidence>
<proteinExistence type="predicted"/>